<keyword evidence="2" id="KW-0812">Transmembrane</keyword>
<dbReference type="SMART" id="SM00271">
    <property type="entry name" value="DnaJ"/>
    <property type="match status" value="1"/>
</dbReference>
<feature type="domain" description="J" evidence="3">
    <location>
        <begin position="203"/>
        <end position="256"/>
    </location>
</feature>
<keyword evidence="2" id="KW-0472">Membrane</keyword>
<evidence type="ECO:0000256" key="2">
    <source>
        <dbReference type="SAM" id="Phobius"/>
    </source>
</evidence>
<proteinExistence type="predicted"/>
<evidence type="ECO:0000313" key="5">
    <source>
        <dbReference type="Proteomes" id="UP000509626"/>
    </source>
</evidence>
<dbReference type="Pfam" id="PF00226">
    <property type="entry name" value="DnaJ"/>
    <property type="match status" value="1"/>
</dbReference>
<dbReference type="EMBL" id="CP058579">
    <property type="protein sequence ID" value="QLG63439.1"/>
    <property type="molecule type" value="Genomic_DNA"/>
</dbReference>
<protein>
    <submittedName>
        <fullName evidence="4">J domain-containing protein</fullName>
    </submittedName>
</protein>
<organism evidence="4 5">
    <name type="scientific">Halorarum salinum</name>
    <dbReference type="NCBI Taxonomy" id="2743089"/>
    <lineage>
        <taxon>Archaea</taxon>
        <taxon>Methanobacteriati</taxon>
        <taxon>Methanobacteriota</taxon>
        <taxon>Stenosarchaea group</taxon>
        <taxon>Halobacteria</taxon>
        <taxon>Halobacteriales</taxon>
        <taxon>Haloferacaceae</taxon>
        <taxon>Halorarum</taxon>
    </lineage>
</organism>
<feature type="transmembrane region" description="Helical" evidence="2">
    <location>
        <begin position="67"/>
        <end position="90"/>
    </location>
</feature>
<feature type="compositionally biased region" description="Basic and acidic residues" evidence="1">
    <location>
        <begin position="222"/>
        <end position="242"/>
    </location>
</feature>
<keyword evidence="5" id="KW-1185">Reference proteome</keyword>
<gene>
    <name evidence="4" type="ORF">HUG12_17560</name>
</gene>
<evidence type="ECO:0000256" key="1">
    <source>
        <dbReference type="SAM" id="MobiDB-lite"/>
    </source>
</evidence>
<dbReference type="OrthoDB" id="10608at2157"/>
<evidence type="ECO:0000259" key="3">
    <source>
        <dbReference type="PROSITE" id="PS50076"/>
    </source>
</evidence>
<dbReference type="SUPFAM" id="SSF46565">
    <property type="entry name" value="Chaperone J-domain"/>
    <property type="match status" value="1"/>
</dbReference>
<dbReference type="PROSITE" id="PS50076">
    <property type="entry name" value="DNAJ_2"/>
    <property type="match status" value="1"/>
</dbReference>
<sequence length="258" mass="28083">MSTRRRGLRPSATNVALPSSATDVARRRAPPTRNGARPSGTPVRRGVQIRRRRTGGVFDQSLAGLPAWLVLGLGLGASASVAVAAVFLAANRWFPDPPADTAAESVGPLRRRTEIRGFLRDVGEPFLERYDVDGHEVAFYLPERRVAITFDARAYFRLRAAEGDLHVVLCEHEMPGTQLGRRLPFDVPDVDLGPAGGPDPIRAAFETLGLPAGADEEAVESAYRDRVKDAHPDRGGNREEFSRVREAYATALNHVDGD</sequence>
<accession>A0A7D5QCZ0</accession>
<feature type="compositionally biased region" description="Polar residues" evidence="1">
    <location>
        <begin position="11"/>
        <end position="22"/>
    </location>
</feature>
<reference evidence="4 5" key="1">
    <citation type="submission" date="2020-06" db="EMBL/GenBank/DDBJ databases">
        <title>NJ-3-1, isolated from saline soil.</title>
        <authorList>
            <person name="Cui H.L."/>
            <person name="Shi X."/>
        </authorList>
    </citation>
    <scope>NUCLEOTIDE SEQUENCE [LARGE SCALE GENOMIC DNA]</scope>
    <source>
        <strain evidence="4 5">NJ-3-1</strain>
    </source>
</reference>
<dbReference type="KEGG" id="halu:HUG12_17560"/>
<dbReference type="Proteomes" id="UP000509626">
    <property type="component" value="Chromosome"/>
</dbReference>
<dbReference type="InterPro" id="IPR001623">
    <property type="entry name" value="DnaJ_domain"/>
</dbReference>
<dbReference type="Gene3D" id="1.10.287.110">
    <property type="entry name" value="DnaJ domain"/>
    <property type="match status" value="1"/>
</dbReference>
<feature type="region of interest" description="Disordered" evidence="1">
    <location>
        <begin position="219"/>
        <end position="242"/>
    </location>
</feature>
<name>A0A7D5QCZ0_9EURY</name>
<keyword evidence="2" id="KW-1133">Transmembrane helix</keyword>
<dbReference type="AlphaFoldDB" id="A0A7D5QCZ0"/>
<dbReference type="InterPro" id="IPR036869">
    <property type="entry name" value="J_dom_sf"/>
</dbReference>
<dbReference type="CDD" id="cd06257">
    <property type="entry name" value="DnaJ"/>
    <property type="match status" value="1"/>
</dbReference>
<feature type="region of interest" description="Disordered" evidence="1">
    <location>
        <begin position="1"/>
        <end position="45"/>
    </location>
</feature>
<evidence type="ECO:0000313" key="4">
    <source>
        <dbReference type="EMBL" id="QLG63439.1"/>
    </source>
</evidence>